<proteinExistence type="predicted"/>
<dbReference type="InParanoid" id="A0A0V0QRF2"/>
<dbReference type="InterPro" id="IPR018247">
    <property type="entry name" value="EF_Hand_1_Ca_BS"/>
</dbReference>
<sequence length="485" mass="56372">MHNYTVPSKFKHQTRLGNWSEEWELEETKMKDYLKAKEQTVLGTVSRERKLQLSLQKASLTYSKSGIVTFGDHIMLANEKTQGYLACDINERYAGVDEGFAVTTVRNIHPCSRSVFIVERYEKEPDLFQGDQLHYGQKFRIRVNPRLTNKNLYLASDPTTPQRCAKFSRFQLVLMSNRDNVNTVWVAENNNPQIRFEQNGQKVNCNQPVVIKHVLTQQWLGSDSINYSNIFGNEFEVYAHSHQCHNKTQNLIAEKCGRTTVDIPMRNQLNQNTWSFVTASDPSYEFDENVLDQQETTQGLINKIRHNLIQIGEYGFIGLVKAFQNMDRDKNGNLDADDFKWGLRNYGFQFNQHEQSLLLDAFDINKDGSISLGEFLQTLKGESSNQRLPLIQKVYDHIAQKCGGEIRYIDFVKLFNAKRHPDVLKTFRTEREVFDSFVKNFGKRDPDHIVSEEEFVNFYLDVSNSLDRDDIFEAVISNPWGYQRH</sequence>
<reference evidence="3 4" key="1">
    <citation type="journal article" date="2015" name="Sci. Rep.">
        <title>Genome of the facultative scuticociliatosis pathogen Pseudocohnilembus persalinus provides insight into its virulence through horizontal gene transfer.</title>
        <authorList>
            <person name="Xiong J."/>
            <person name="Wang G."/>
            <person name="Cheng J."/>
            <person name="Tian M."/>
            <person name="Pan X."/>
            <person name="Warren A."/>
            <person name="Jiang C."/>
            <person name="Yuan D."/>
            <person name="Miao W."/>
        </authorList>
    </citation>
    <scope>NUCLEOTIDE SEQUENCE [LARGE SCALE GENOMIC DNA]</scope>
    <source>
        <strain evidence="3">36N120E</strain>
    </source>
</reference>
<dbReference type="PROSITE" id="PS50222">
    <property type="entry name" value="EF_HAND_2"/>
    <property type="match status" value="2"/>
</dbReference>
<dbReference type="PANTHER" id="PTHR24274">
    <property type="entry name" value="CILIA- AND FLAGELLA-ASSOCIATED PROTEIN 161"/>
    <property type="match status" value="1"/>
</dbReference>
<dbReference type="Pfam" id="PF24569">
    <property type="entry name" value="CFAP161"/>
    <property type="match status" value="1"/>
</dbReference>
<dbReference type="OrthoDB" id="444540at2759"/>
<dbReference type="SUPFAM" id="SSF47473">
    <property type="entry name" value="EF-hand"/>
    <property type="match status" value="1"/>
</dbReference>
<dbReference type="GO" id="GO:0031514">
    <property type="term" value="C:motile cilium"/>
    <property type="evidence" value="ECO:0007669"/>
    <property type="project" value="TreeGrafter"/>
</dbReference>
<protein>
    <submittedName>
        <fullName evidence="3">MIR motif</fullName>
    </submittedName>
</protein>
<dbReference type="PANTHER" id="PTHR24274:SF1">
    <property type="entry name" value="CILIA- AND FLAGELLA-ASSOCIATED PROTEIN 161"/>
    <property type="match status" value="1"/>
</dbReference>
<keyword evidence="4" id="KW-1185">Reference proteome</keyword>
<dbReference type="InterPro" id="IPR011992">
    <property type="entry name" value="EF-hand-dom_pair"/>
</dbReference>
<dbReference type="Gene3D" id="2.80.10.50">
    <property type="match status" value="1"/>
</dbReference>
<keyword evidence="1" id="KW-0106">Calcium</keyword>
<gene>
    <name evidence="3" type="ORF">PPERSA_06513</name>
</gene>
<feature type="domain" description="EF-hand" evidence="2">
    <location>
        <begin position="319"/>
        <end position="349"/>
    </location>
</feature>
<dbReference type="InterPro" id="IPR055325">
    <property type="entry name" value="CF161"/>
</dbReference>
<feature type="domain" description="EF-hand" evidence="2">
    <location>
        <begin position="358"/>
        <end position="385"/>
    </location>
</feature>
<comment type="caution">
    <text evidence="3">The sequence shown here is derived from an EMBL/GenBank/DDBJ whole genome shotgun (WGS) entry which is preliminary data.</text>
</comment>
<dbReference type="Proteomes" id="UP000054937">
    <property type="component" value="Unassembled WGS sequence"/>
</dbReference>
<dbReference type="Pfam" id="PF13499">
    <property type="entry name" value="EF-hand_7"/>
    <property type="match status" value="1"/>
</dbReference>
<dbReference type="InterPro" id="IPR036300">
    <property type="entry name" value="MIR_dom_sf"/>
</dbReference>
<evidence type="ECO:0000259" key="2">
    <source>
        <dbReference type="PROSITE" id="PS50222"/>
    </source>
</evidence>
<dbReference type="PROSITE" id="PS00018">
    <property type="entry name" value="EF_HAND_1"/>
    <property type="match status" value="2"/>
</dbReference>
<dbReference type="EMBL" id="LDAU01000110">
    <property type="protein sequence ID" value="KRX04879.1"/>
    <property type="molecule type" value="Genomic_DNA"/>
</dbReference>
<evidence type="ECO:0000313" key="3">
    <source>
        <dbReference type="EMBL" id="KRX04879.1"/>
    </source>
</evidence>
<dbReference type="AlphaFoldDB" id="A0A0V0QRF2"/>
<evidence type="ECO:0000313" key="4">
    <source>
        <dbReference type="Proteomes" id="UP000054937"/>
    </source>
</evidence>
<evidence type="ECO:0000256" key="1">
    <source>
        <dbReference type="ARBA" id="ARBA00022837"/>
    </source>
</evidence>
<dbReference type="CDD" id="cd00051">
    <property type="entry name" value="EFh"/>
    <property type="match status" value="1"/>
</dbReference>
<dbReference type="GO" id="GO:0005509">
    <property type="term" value="F:calcium ion binding"/>
    <property type="evidence" value="ECO:0007669"/>
    <property type="project" value="InterPro"/>
</dbReference>
<accession>A0A0V0QRF2</accession>
<dbReference type="OMA" id="FESCWPG"/>
<dbReference type="Gene3D" id="1.10.238.10">
    <property type="entry name" value="EF-hand"/>
    <property type="match status" value="2"/>
</dbReference>
<name>A0A0V0QRF2_PSEPJ</name>
<organism evidence="3 4">
    <name type="scientific">Pseudocohnilembus persalinus</name>
    <name type="common">Ciliate</name>
    <dbReference type="NCBI Taxonomy" id="266149"/>
    <lineage>
        <taxon>Eukaryota</taxon>
        <taxon>Sar</taxon>
        <taxon>Alveolata</taxon>
        <taxon>Ciliophora</taxon>
        <taxon>Intramacronucleata</taxon>
        <taxon>Oligohymenophorea</taxon>
        <taxon>Scuticociliatia</taxon>
        <taxon>Philasterida</taxon>
        <taxon>Pseudocohnilembidae</taxon>
        <taxon>Pseudocohnilembus</taxon>
    </lineage>
</organism>
<dbReference type="SMART" id="SM00054">
    <property type="entry name" value="EFh"/>
    <property type="match status" value="2"/>
</dbReference>
<dbReference type="SUPFAM" id="SSF82109">
    <property type="entry name" value="MIR domain"/>
    <property type="match status" value="1"/>
</dbReference>
<dbReference type="InterPro" id="IPR002048">
    <property type="entry name" value="EF_hand_dom"/>
</dbReference>
<dbReference type="GO" id="GO:0060271">
    <property type="term" value="P:cilium assembly"/>
    <property type="evidence" value="ECO:0007669"/>
    <property type="project" value="TreeGrafter"/>
</dbReference>